<feature type="repeat" description="PPR" evidence="2">
    <location>
        <begin position="110"/>
        <end position="144"/>
    </location>
</feature>
<dbReference type="InterPro" id="IPR002885">
    <property type="entry name" value="PPR_rpt"/>
</dbReference>
<dbReference type="GO" id="GO:0003729">
    <property type="term" value="F:mRNA binding"/>
    <property type="evidence" value="ECO:0007669"/>
    <property type="project" value="TreeGrafter"/>
</dbReference>
<proteinExistence type="predicted"/>
<dbReference type="OrthoDB" id="598275at2759"/>
<dbReference type="NCBIfam" id="TIGR00756">
    <property type="entry name" value="PPR"/>
    <property type="match status" value="2"/>
</dbReference>
<dbReference type="Gene3D" id="1.25.40.10">
    <property type="entry name" value="Tetratricopeptide repeat domain"/>
    <property type="match status" value="2"/>
</dbReference>
<name>A0A9D5BSF0_9LILI</name>
<evidence type="ECO:0000256" key="1">
    <source>
        <dbReference type="ARBA" id="ARBA00022737"/>
    </source>
</evidence>
<dbReference type="EMBL" id="JAGGNH010000167">
    <property type="protein sequence ID" value="KAJ0959772.1"/>
    <property type="molecule type" value="Genomic_DNA"/>
</dbReference>
<gene>
    <name evidence="3" type="ORF">J5N97_000539</name>
</gene>
<evidence type="ECO:0000313" key="4">
    <source>
        <dbReference type="Proteomes" id="UP001085076"/>
    </source>
</evidence>
<dbReference type="Pfam" id="PF13041">
    <property type="entry name" value="PPR_2"/>
    <property type="match status" value="2"/>
</dbReference>
<accession>A0A9D5BSF0</accession>
<dbReference type="PANTHER" id="PTHR47932">
    <property type="entry name" value="ATPASE EXPRESSION PROTEIN 3"/>
    <property type="match status" value="1"/>
</dbReference>
<organism evidence="3 4">
    <name type="scientific">Dioscorea zingiberensis</name>
    <dbReference type="NCBI Taxonomy" id="325984"/>
    <lineage>
        <taxon>Eukaryota</taxon>
        <taxon>Viridiplantae</taxon>
        <taxon>Streptophyta</taxon>
        <taxon>Embryophyta</taxon>
        <taxon>Tracheophyta</taxon>
        <taxon>Spermatophyta</taxon>
        <taxon>Magnoliopsida</taxon>
        <taxon>Liliopsida</taxon>
        <taxon>Dioscoreales</taxon>
        <taxon>Dioscoreaceae</taxon>
        <taxon>Dioscorea</taxon>
    </lineage>
</organism>
<evidence type="ECO:0000256" key="2">
    <source>
        <dbReference type="PROSITE-ProRule" id="PRU00708"/>
    </source>
</evidence>
<dbReference type="Proteomes" id="UP001085076">
    <property type="component" value="Unassembled WGS sequence"/>
</dbReference>
<comment type="caution">
    <text evidence="3">The sequence shown here is derived from an EMBL/GenBank/DDBJ whole genome shotgun (WGS) entry which is preliminary data.</text>
</comment>
<keyword evidence="1" id="KW-0677">Repeat</keyword>
<feature type="repeat" description="PPR" evidence="2">
    <location>
        <begin position="18"/>
        <end position="48"/>
    </location>
</feature>
<keyword evidence="4" id="KW-1185">Reference proteome</keyword>
<dbReference type="AlphaFoldDB" id="A0A9D5BSF0"/>
<sequence>MRPRNWVERMREEGMFPDVITFNSRISALCSAGKILEASRIFRDMHMDQALGLPQPNVVTYNLMLQGFLQGRDVRGSRELVQIYGKGWSKKLLEARLVLKEMIDKGIEPNIYSYNIVINGLCKNGMLRDARIVMGLMARNNISPDTVTYSTLLHGYCNKGKVFGSQQCSARDDNKELLPKYSYLQHSAAQFMERGKNIRSRGTAAKDE</sequence>
<dbReference type="PROSITE" id="PS51375">
    <property type="entry name" value="PPR"/>
    <property type="match status" value="2"/>
</dbReference>
<protein>
    <recommendedName>
        <fullName evidence="5">Pentatricopeptide repeat-containing protein</fullName>
    </recommendedName>
</protein>
<dbReference type="PANTHER" id="PTHR47932:SF63">
    <property type="entry name" value="OS08G0290000 PROTEIN"/>
    <property type="match status" value="1"/>
</dbReference>
<dbReference type="InterPro" id="IPR011990">
    <property type="entry name" value="TPR-like_helical_dom_sf"/>
</dbReference>
<evidence type="ECO:0000313" key="3">
    <source>
        <dbReference type="EMBL" id="KAJ0959772.1"/>
    </source>
</evidence>
<reference evidence="3 4" key="1">
    <citation type="journal article" date="2022" name="Hortic Res">
        <title>The genome of Dioscorea zingiberensis sheds light on the biosynthesis, origin and evolution of the medicinally important diosgenin saponins.</title>
        <authorList>
            <person name="Li Y."/>
            <person name="Tan C."/>
            <person name="Li Z."/>
            <person name="Guo J."/>
            <person name="Li S."/>
            <person name="Chen X."/>
            <person name="Wang C."/>
            <person name="Dai X."/>
            <person name="Yang H."/>
            <person name="Song W."/>
            <person name="Hou L."/>
            <person name="Xu J."/>
            <person name="Tong Z."/>
            <person name="Xu A."/>
            <person name="Yuan X."/>
            <person name="Wang W."/>
            <person name="Yang Q."/>
            <person name="Chen L."/>
            <person name="Sun Z."/>
            <person name="Wang K."/>
            <person name="Pan B."/>
            <person name="Chen J."/>
            <person name="Bao Y."/>
            <person name="Liu F."/>
            <person name="Qi X."/>
            <person name="Gang D.R."/>
            <person name="Wen J."/>
            <person name="Li J."/>
        </authorList>
    </citation>
    <scope>NUCLEOTIDE SEQUENCE [LARGE SCALE GENOMIC DNA]</scope>
    <source>
        <strain evidence="3">Dzin_1.0</strain>
    </source>
</reference>
<evidence type="ECO:0008006" key="5">
    <source>
        <dbReference type="Google" id="ProtNLM"/>
    </source>
</evidence>